<feature type="transmembrane region" description="Helical" evidence="1">
    <location>
        <begin position="15"/>
        <end position="33"/>
    </location>
</feature>
<proteinExistence type="predicted"/>
<sequence>MLQNRKPQGLSQVTVYIRALTALGYIIMGIYVIKRQWLLVPLSVNVSYAMGILVVLYGCFRGWTAYHAFKNQN</sequence>
<keyword evidence="1" id="KW-0812">Transmembrane</keyword>
<accession>A0ABM5N5S3</accession>
<dbReference type="EMBL" id="CP002961">
    <property type="protein sequence ID" value="AFK04735.1"/>
    <property type="molecule type" value="Genomic_DNA"/>
</dbReference>
<protein>
    <recommendedName>
        <fullName evidence="4">DUF202 domain-containing protein</fullName>
    </recommendedName>
</protein>
<evidence type="ECO:0008006" key="4">
    <source>
        <dbReference type="Google" id="ProtNLM"/>
    </source>
</evidence>
<name>A0ABM5N5S3_EMTOG</name>
<evidence type="ECO:0000313" key="3">
    <source>
        <dbReference type="Proteomes" id="UP000002875"/>
    </source>
</evidence>
<keyword evidence="1" id="KW-0472">Membrane</keyword>
<organism evidence="2 3">
    <name type="scientific">Emticicia oligotrophica (strain DSM 17448 / CIP 109782 / MTCC 6937 / GPTSA100-15)</name>
    <dbReference type="NCBI Taxonomy" id="929562"/>
    <lineage>
        <taxon>Bacteria</taxon>
        <taxon>Pseudomonadati</taxon>
        <taxon>Bacteroidota</taxon>
        <taxon>Cytophagia</taxon>
        <taxon>Cytophagales</taxon>
        <taxon>Leadbetterellaceae</taxon>
        <taxon>Emticicia</taxon>
    </lineage>
</organism>
<evidence type="ECO:0000313" key="2">
    <source>
        <dbReference type="EMBL" id="AFK04735.1"/>
    </source>
</evidence>
<gene>
    <name evidence="2" type="ordered locus">Emtol_3609</name>
</gene>
<keyword evidence="3" id="KW-1185">Reference proteome</keyword>
<evidence type="ECO:0000256" key="1">
    <source>
        <dbReference type="SAM" id="Phobius"/>
    </source>
</evidence>
<dbReference type="RefSeq" id="WP_015030424.1">
    <property type="nucleotide sequence ID" value="NC_018748.1"/>
</dbReference>
<dbReference type="Proteomes" id="UP000002875">
    <property type="component" value="Chromosome"/>
</dbReference>
<keyword evidence="1" id="KW-1133">Transmembrane helix</keyword>
<reference evidence="2 3" key="1">
    <citation type="submission" date="2011-07" db="EMBL/GenBank/DDBJ databases">
        <title>The complete genome of chromosome of Emticicia oligotrophica DSM 17448.</title>
        <authorList>
            <consortium name="US DOE Joint Genome Institute (JGI-PGF)"/>
            <person name="Lucas S."/>
            <person name="Han J."/>
            <person name="Lapidus A."/>
            <person name="Bruce D."/>
            <person name="Goodwin L."/>
            <person name="Pitluck S."/>
            <person name="Peters L."/>
            <person name="Kyrpides N."/>
            <person name="Mavromatis K."/>
            <person name="Ivanova N."/>
            <person name="Ovchinnikova G."/>
            <person name="Teshima H."/>
            <person name="Detter J.C."/>
            <person name="Tapia R."/>
            <person name="Han C."/>
            <person name="Land M."/>
            <person name="Hauser L."/>
            <person name="Markowitz V."/>
            <person name="Cheng J.-F."/>
            <person name="Hugenholtz P."/>
            <person name="Woyke T."/>
            <person name="Wu D."/>
            <person name="Tindall B."/>
            <person name="Pomrenke H."/>
            <person name="Brambilla E."/>
            <person name="Klenk H.-P."/>
            <person name="Eisen J.A."/>
        </authorList>
    </citation>
    <scope>NUCLEOTIDE SEQUENCE [LARGE SCALE GENOMIC DNA]</scope>
    <source>
        <strain evidence="2 3">DSM 17448</strain>
    </source>
</reference>
<feature type="transmembrane region" description="Helical" evidence="1">
    <location>
        <begin position="39"/>
        <end position="60"/>
    </location>
</feature>